<dbReference type="InterPro" id="IPR011333">
    <property type="entry name" value="SKP1/BTB/POZ_sf"/>
</dbReference>
<name>A0A7S4NZY5_GUITH</name>
<protein>
    <recommendedName>
        <fullName evidence="2">BTB domain-containing protein</fullName>
    </recommendedName>
</protein>
<dbReference type="AlphaFoldDB" id="A0A7S4NZY5"/>
<dbReference type="InterPro" id="IPR000210">
    <property type="entry name" value="BTB/POZ_dom"/>
</dbReference>
<evidence type="ECO:0000259" key="2">
    <source>
        <dbReference type="SMART" id="SM00225"/>
    </source>
</evidence>
<dbReference type="SMART" id="SM00225">
    <property type="entry name" value="BTB"/>
    <property type="match status" value="1"/>
</dbReference>
<dbReference type="PANTHER" id="PTHR11145">
    <property type="entry name" value="BTB/POZ DOMAIN-CONTAINING ADAPTER FOR CUL3-MEDIATED RHOA DEGRADATION PROTEIN FAMILY MEMBER"/>
    <property type="match status" value="1"/>
</dbReference>
<feature type="region of interest" description="Disordered" evidence="1">
    <location>
        <begin position="114"/>
        <end position="137"/>
    </location>
</feature>
<dbReference type="InterPro" id="IPR045068">
    <property type="entry name" value="BACURD1-3"/>
</dbReference>
<dbReference type="InterPro" id="IPR003131">
    <property type="entry name" value="T1-type_BTB"/>
</dbReference>
<feature type="domain" description="BTB" evidence="2">
    <location>
        <begin position="157"/>
        <end position="258"/>
    </location>
</feature>
<dbReference type="Pfam" id="PF02214">
    <property type="entry name" value="BTB_2"/>
    <property type="match status" value="1"/>
</dbReference>
<dbReference type="SUPFAM" id="SSF54695">
    <property type="entry name" value="POZ domain"/>
    <property type="match status" value="1"/>
</dbReference>
<dbReference type="PANTHER" id="PTHR11145:SF8">
    <property type="entry name" value="RE57120P"/>
    <property type="match status" value="1"/>
</dbReference>
<reference evidence="3" key="1">
    <citation type="submission" date="2021-01" db="EMBL/GenBank/DDBJ databases">
        <authorList>
            <person name="Corre E."/>
            <person name="Pelletier E."/>
            <person name="Niang G."/>
            <person name="Scheremetjew M."/>
            <person name="Finn R."/>
            <person name="Kale V."/>
            <person name="Holt S."/>
            <person name="Cochrane G."/>
            <person name="Meng A."/>
            <person name="Brown T."/>
            <person name="Cohen L."/>
        </authorList>
    </citation>
    <scope>NUCLEOTIDE SEQUENCE</scope>
    <source>
        <strain evidence="3">CCMP 2712</strain>
    </source>
</reference>
<proteinExistence type="predicted"/>
<dbReference type="EMBL" id="HBKN01032922">
    <property type="protein sequence ID" value="CAE2318274.1"/>
    <property type="molecule type" value="Transcribed_RNA"/>
</dbReference>
<dbReference type="CDD" id="cd18316">
    <property type="entry name" value="BTB_POZ_KCTD-like"/>
    <property type="match status" value="1"/>
</dbReference>
<sequence>MVTKFTETMAGRLTCYVTGGWFQHARKIELEPAPENLTALKEALSSVLKERVGRVYYLDAKIKFLVELERISDLQDPCKLQVERWEPSGAALKRLEARVGSGWESELAEVGKQCIDSESGSSGKEGRERDAGTGNVRGLACGPSSGWNYVDVDSLGPIVSLNVGGRLFTASKDTLMRVKDSYLAGILMGRLPVSRDKEGNIFIDRDPKKFKLILSYLRDDILAVPRDPIKSGELLLEARFFQLAELERIIQDAWTQTCVLTFFTDISTGLVHTVHVDGPTDVIKSIRAAVAEEVSMEHLSYSLDGTLLTLNLDGSHGGVEVSSHGLGGWNHSSSLLQALLAQGWELCHQDLCGGVGDMAGSGLRKDARSPLGVKQENSWERSAVSRALGGTLLSKISEPVVEASGGRRRESLVSRIILKR</sequence>
<accession>A0A7S4NZY5</accession>
<gene>
    <name evidence="3" type="ORF">GTHE00462_LOCUS25606</name>
</gene>
<dbReference type="Gene3D" id="3.30.710.10">
    <property type="entry name" value="Potassium Channel Kv1.1, Chain A"/>
    <property type="match status" value="1"/>
</dbReference>
<evidence type="ECO:0000256" key="1">
    <source>
        <dbReference type="SAM" id="MobiDB-lite"/>
    </source>
</evidence>
<evidence type="ECO:0000313" key="3">
    <source>
        <dbReference type="EMBL" id="CAE2318274.1"/>
    </source>
</evidence>
<dbReference type="GO" id="GO:0051260">
    <property type="term" value="P:protein homooligomerization"/>
    <property type="evidence" value="ECO:0007669"/>
    <property type="project" value="InterPro"/>
</dbReference>
<organism evidence="3">
    <name type="scientific">Guillardia theta</name>
    <name type="common">Cryptophyte</name>
    <name type="synonym">Cryptomonas phi</name>
    <dbReference type="NCBI Taxonomy" id="55529"/>
    <lineage>
        <taxon>Eukaryota</taxon>
        <taxon>Cryptophyceae</taxon>
        <taxon>Pyrenomonadales</taxon>
        <taxon>Geminigeraceae</taxon>
        <taxon>Guillardia</taxon>
    </lineage>
</organism>